<reference evidence="3" key="1">
    <citation type="journal article" date="2023" name="Mol. Phylogenet. Evol.">
        <title>Genome-scale phylogeny and comparative genomics of the fungal order Sordariales.</title>
        <authorList>
            <person name="Hensen N."/>
            <person name="Bonometti L."/>
            <person name="Westerberg I."/>
            <person name="Brannstrom I.O."/>
            <person name="Guillou S."/>
            <person name="Cros-Aarteil S."/>
            <person name="Calhoun S."/>
            <person name="Haridas S."/>
            <person name="Kuo A."/>
            <person name="Mondo S."/>
            <person name="Pangilinan J."/>
            <person name="Riley R."/>
            <person name="LaButti K."/>
            <person name="Andreopoulos B."/>
            <person name="Lipzen A."/>
            <person name="Chen C."/>
            <person name="Yan M."/>
            <person name="Daum C."/>
            <person name="Ng V."/>
            <person name="Clum A."/>
            <person name="Steindorff A."/>
            <person name="Ohm R.A."/>
            <person name="Martin F."/>
            <person name="Silar P."/>
            <person name="Natvig D.O."/>
            <person name="Lalanne C."/>
            <person name="Gautier V."/>
            <person name="Ament-Velasquez S.L."/>
            <person name="Kruys A."/>
            <person name="Hutchinson M.I."/>
            <person name="Powell A.J."/>
            <person name="Barry K."/>
            <person name="Miller A.N."/>
            <person name="Grigoriev I.V."/>
            <person name="Debuchy R."/>
            <person name="Gladieux P."/>
            <person name="Hiltunen Thoren M."/>
            <person name="Johannesson H."/>
        </authorList>
    </citation>
    <scope>NUCLEOTIDE SEQUENCE</scope>
    <source>
        <strain evidence="3">CBS 955.72</strain>
    </source>
</reference>
<keyword evidence="1" id="KW-0677">Repeat</keyword>
<reference evidence="3" key="2">
    <citation type="submission" date="2023-06" db="EMBL/GenBank/DDBJ databases">
        <authorList>
            <consortium name="Lawrence Berkeley National Laboratory"/>
            <person name="Haridas S."/>
            <person name="Hensen N."/>
            <person name="Bonometti L."/>
            <person name="Westerberg I."/>
            <person name="Brannstrom I.O."/>
            <person name="Guillou S."/>
            <person name="Cros-Aarteil S."/>
            <person name="Calhoun S."/>
            <person name="Kuo A."/>
            <person name="Mondo S."/>
            <person name="Pangilinan J."/>
            <person name="Riley R."/>
            <person name="Labutti K."/>
            <person name="Andreopoulos B."/>
            <person name="Lipzen A."/>
            <person name="Chen C."/>
            <person name="Yanf M."/>
            <person name="Daum C."/>
            <person name="Ng V."/>
            <person name="Clum A."/>
            <person name="Steindorff A."/>
            <person name="Ohm R."/>
            <person name="Martin F."/>
            <person name="Silar P."/>
            <person name="Natvig D."/>
            <person name="Lalanne C."/>
            <person name="Gautier V."/>
            <person name="Ament-Velasquez S.L."/>
            <person name="Kruys A."/>
            <person name="Hutchinson M.I."/>
            <person name="Powell A.J."/>
            <person name="Barry K."/>
            <person name="Miller A.N."/>
            <person name="Grigoriev I.V."/>
            <person name="Debuchy R."/>
            <person name="Gladieux P."/>
            <person name="Thoren M.H."/>
            <person name="Johannesson H."/>
        </authorList>
    </citation>
    <scope>NUCLEOTIDE SEQUENCE</scope>
    <source>
        <strain evidence="3">CBS 955.72</strain>
    </source>
</reference>
<proteinExistence type="predicted"/>
<feature type="domain" description="Nephrocystin 3-like N-terminal" evidence="2">
    <location>
        <begin position="158"/>
        <end position="269"/>
    </location>
</feature>
<sequence length="452" mass="51629">MQIISFAHETYNVVKAVSRDGSPDGNISSAATEMSGRSKKKRIVAGQVLRWWTHRSKLRALQRDLEEIRQKMEATVLGDLWLSKEAPAIQHGANFSSLDKTLQSFIQHYSEGARTLETLLRTEAAAAKKTIVEESSKTRKDPDYASSISAVKVPYPKTFAWIFDDNISGWHSFSSWLKSDQDWIYWISGKAGSGKSTLMKFIIDNHDSTGHGTVTRLRYILGDDALVVSFFLWAIGTKEQRTMRGILCGLLHDILQSQPSSISWLLEQTPALGTKRYSGDWFEDEGYGRMMELVKSLLTRTSAKLCLASRPEPVLRDVYSKYPMLQLQDLNASDIRIYVQEYLHDHFQYLDKVPGALHDRKIIVELFRRANDHKDTYEQIWERIRQCPDELERLYETSWKRHGAETIYRQEAAGYFKPVLAFSQSRLSQYPGPPTHGVPSLLELAIDSNSDI</sequence>
<dbReference type="Pfam" id="PF24883">
    <property type="entry name" value="NPHP3_N"/>
    <property type="match status" value="1"/>
</dbReference>
<evidence type="ECO:0000313" key="4">
    <source>
        <dbReference type="Proteomes" id="UP001275084"/>
    </source>
</evidence>
<gene>
    <name evidence="3" type="ORF">B0T25DRAFT_581897</name>
</gene>
<dbReference type="PANTHER" id="PTHR10039">
    <property type="entry name" value="AMELOGENIN"/>
    <property type="match status" value="1"/>
</dbReference>
<dbReference type="EMBL" id="JAUIQD010000005">
    <property type="protein sequence ID" value="KAK3348820.1"/>
    <property type="molecule type" value="Genomic_DNA"/>
</dbReference>
<dbReference type="AlphaFoldDB" id="A0AAJ0MC51"/>
<organism evidence="3 4">
    <name type="scientific">Lasiosphaeria hispida</name>
    <dbReference type="NCBI Taxonomy" id="260671"/>
    <lineage>
        <taxon>Eukaryota</taxon>
        <taxon>Fungi</taxon>
        <taxon>Dikarya</taxon>
        <taxon>Ascomycota</taxon>
        <taxon>Pezizomycotina</taxon>
        <taxon>Sordariomycetes</taxon>
        <taxon>Sordariomycetidae</taxon>
        <taxon>Sordariales</taxon>
        <taxon>Lasiosphaeriaceae</taxon>
        <taxon>Lasiosphaeria</taxon>
    </lineage>
</organism>
<dbReference type="Proteomes" id="UP001275084">
    <property type="component" value="Unassembled WGS sequence"/>
</dbReference>
<evidence type="ECO:0000313" key="3">
    <source>
        <dbReference type="EMBL" id="KAK3348820.1"/>
    </source>
</evidence>
<keyword evidence="4" id="KW-1185">Reference proteome</keyword>
<dbReference type="PANTHER" id="PTHR10039:SF5">
    <property type="entry name" value="NACHT DOMAIN-CONTAINING PROTEIN"/>
    <property type="match status" value="1"/>
</dbReference>
<name>A0AAJ0MC51_9PEZI</name>
<protein>
    <recommendedName>
        <fullName evidence="2">Nephrocystin 3-like N-terminal domain-containing protein</fullName>
    </recommendedName>
</protein>
<comment type="caution">
    <text evidence="3">The sequence shown here is derived from an EMBL/GenBank/DDBJ whole genome shotgun (WGS) entry which is preliminary data.</text>
</comment>
<dbReference type="InterPro" id="IPR056884">
    <property type="entry name" value="NPHP3-like_N"/>
</dbReference>
<evidence type="ECO:0000256" key="1">
    <source>
        <dbReference type="ARBA" id="ARBA00022737"/>
    </source>
</evidence>
<evidence type="ECO:0000259" key="2">
    <source>
        <dbReference type="Pfam" id="PF24883"/>
    </source>
</evidence>
<accession>A0AAJ0MC51</accession>